<organism evidence="1 2">
    <name type="scientific">Stylosanthes scabra</name>
    <dbReference type="NCBI Taxonomy" id="79078"/>
    <lineage>
        <taxon>Eukaryota</taxon>
        <taxon>Viridiplantae</taxon>
        <taxon>Streptophyta</taxon>
        <taxon>Embryophyta</taxon>
        <taxon>Tracheophyta</taxon>
        <taxon>Spermatophyta</taxon>
        <taxon>Magnoliopsida</taxon>
        <taxon>eudicotyledons</taxon>
        <taxon>Gunneridae</taxon>
        <taxon>Pentapetalae</taxon>
        <taxon>rosids</taxon>
        <taxon>fabids</taxon>
        <taxon>Fabales</taxon>
        <taxon>Fabaceae</taxon>
        <taxon>Papilionoideae</taxon>
        <taxon>50 kb inversion clade</taxon>
        <taxon>dalbergioids sensu lato</taxon>
        <taxon>Dalbergieae</taxon>
        <taxon>Pterocarpus clade</taxon>
        <taxon>Stylosanthes</taxon>
    </lineage>
</organism>
<evidence type="ECO:0000313" key="2">
    <source>
        <dbReference type="Proteomes" id="UP001341840"/>
    </source>
</evidence>
<keyword evidence="2" id="KW-1185">Reference proteome</keyword>
<dbReference type="Proteomes" id="UP001341840">
    <property type="component" value="Unassembled WGS sequence"/>
</dbReference>
<accession>A0ABU6VSK0</accession>
<gene>
    <name evidence="1" type="ORF">PIB30_089884</name>
</gene>
<proteinExistence type="predicted"/>
<comment type="caution">
    <text evidence="1">The sequence shown here is derived from an EMBL/GenBank/DDBJ whole genome shotgun (WGS) entry which is preliminary data.</text>
</comment>
<name>A0ABU6VSK0_9FABA</name>
<protein>
    <submittedName>
        <fullName evidence="1">Uncharacterized protein</fullName>
    </submittedName>
</protein>
<sequence>MREIRGKMMKGWMLVGEIKAKYFILRFQVVQIEGHAFSPEEVALARDMYLLQISIITGIPGIHLCEPSRIRHARNYSCCPSRHYA</sequence>
<evidence type="ECO:0000313" key="1">
    <source>
        <dbReference type="EMBL" id="MED6176611.1"/>
    </source>
</evidence>
<dbReference type="EMBL" id="JASCZI010152738">
    <property type="protein sequence ID" value="MED6176611.1"/>
    <property type="molecule type" value="Genomic_DNA"/>
</dbReference>
<reference evidence="1 2" key="1">
    <citation type="journal article" date="2023" name="Plants (Basel)">
        <title>Bridging the Gap: Combining Genomics and Transcriptomics Approaches to Understand Stylosanthes scabra, an Orphan Legume from the Brazilian Caatinga.</title>
        <authorList>
            <person name="Ferreira-Neto J.R.C."/>
            <person name="da Silva M.D."/>
            <person name="Binneck E."/>
            <person name="de Melo N.F."/>
            <person name="da Silva R.H."/>
            <person name="de Melo A.L.T.M."/>
            <person name="Pandolfi V."/>
            <person name="Bustamante F.O."/>
            <person name="Brasileiro-Vidal A.C."/>
            <person name="Benko-Iseppon A.M."/>
        </authorList>
    </citation>
    <scope>NUCLEOTIDE SEQUENCE [LARGE SCALE GENOMIC DNA]</scope>
    <source>
        <tissue evidence="1">Leaves</tissue>
    </source>
</reference>